<accession>A0A3M7TEV4</accession>
<keyword evidence="1" id="KW-0812">Transmembrane</keyword>
<organism evidence="2 3">
    <name type="scientific">Chryseobacterium nematophagum</name>
    <dbReference type="NCBI Taxonomy" id="2305228"/>
    <lineage>
        <taxon>Bacteria</taxon>
        <taxon>Pseudomonadati</taxon>
        <taxon>Bacteroidota</taxon>
        <taxon>Flavobacteriia</taxon>
        <taxon>Flavobacteriales</taxon>
        <taxon>Weeksellaceae</taxon>
        <taxon>Chryseobacterium group</taxon>
        <taxon>Chryseobacterium</taxon>
    </lineage>
</organism>
<keyword evidence="1" id="KW-0472">Membrane</keyword>
<dbReference type="Proteomes" id="UP000278775">
    <property type="component" value="Unassembled WGS sequence"/>
</dbReference>
<evidence type="ECO:0000313" key="2">
    <source>
        <dbReference type="EMBL" id="RNA60730.1"/>
    </source>
</evidence>
<feature type="transmembrane region" description="Helical" evidence="1">
    <location>
        <begin position="56"/>
        <end position="83"/>
    </location>
</feature>
<protein>
    <submittedName>
        <fullName evidence="2">Uncharacterized protein</fullName>
    </submittedName>
</protein>
<evidence type="ECO:0000256" key="1">
    <source>
        <dbReference type="SAM" id="Phobius"/>
    </source>
</evidence>
<sequence length="85" mass="9674">MYYIKLIIGLIVVSILLYTGEAILEILRDELRKYKTANNLYEELGEFLNKILGKGIALVIILSLILSVPALIFLIVFLIKAFIFD</sequence>
<dbReference type="RefSeq" id="WP_122634929.1">
    <property type="nucleotide sequence ID" value="NZ_QWIU01000002.1"/>
</dbReference>
<gene>
    <name evidence="2" type="ORF">D1631_01670</name>
</gene>
<dbReference type="EMBL" id="QWIU01000002">
    <property type="protein sequence ID" value="RNA60730.1"/>
    <property type="molecule type" value="Genomic_DNA"/>
</dbReference>
<dbReference type="AlphaFoldDB" id="A0A3M7TEV4"/>
<evidence type="ECO:0000313" key="3">
    <source>
        <dbReference type="Proteomes" id="UP000278775"/>
    </source>
</evidence>
<name>A0A3M7TEV4_9FLAO</name>
<proteinExistence type="predicted"/>
<comment type="caution">
    <text evidence="2">The sequence shown here is derived from an EMBL/GenBank/DDBJ whole genome shotgun (WGS) entry which is preliminary data.</text>
</comment>
<keyword evidence="1" id="KW-1133">Transmembrane helix</keyword>
<feature type="transmembrane region" description="Helical" evidence="1">
    <location>
        <begin position="6"/>
        <end position="27"/>
    </location>
</feature>
<reference evidence="2 3" key="1">
    <citation type="submission" date="2018-08" db="EMBL/GenBank/DDBJ databases">
        <title>Chryseobacterium nematophagum: a novel matrix digesting pathogen of nematodes.</title>
        <authorList>
            <person name="Page A."/>
            <person name="Roberts M."/>
            <person name="Felix M.-A."/>
            <person name="Weir W."/>
        </authorList>
    </citation>
    <scope>NUCLEOTIDE SEQUENCE [LARGE SCALE GENOMIC DNA]</scope>
    <source>
        <strain evidence="2 3">JUb129</strain>
    </source>
</reference>